<evidence type="ECO:0000313" key="8">
    <source>
        <dbReference type="EMBL" id="KAK4213681.1"/>
    </source>
</evidence>
<keyword evidence="4" id="KW-0833">Ubl conjugation pathway</keyword>
<accession>A0AAN7B5M1</accession>
<keyword evidence="2" id="KW-0808">Transferase</keyword>
<name>A0AAN7B5M1_9PEZI</name>
<evidence type="ECO:0000256" key="2">
    <source>
        <dbReference type="ARBA" id="ARBA00022679"/>
    </source>
</evidence>
<feature type="region of interest" description="Disordered" evidence="6">
    <location>
        <begin position="158"/>
        <end position="181"/>
    </location>
</feature>
<feature type="compositionally biased region" description="Low complexity" evidence="6">
    <location>
        <begin position="159"/>
        <end position="181"/>
    </location>
</feature>
<dbReference type="Pfam" id="PF00179">
    <property type="entry name" value="UQ_con"/>
    <property type="match status" value="1"/>
</dbReference>
<dbReference type="SMART" id="SM00212">
    <property type="entry name" value="UBCc"/>
    <property type="match status" value="1"/>
</dbReference>
<dbReference type="InterPro" id="IPR050113">
    <property type="entry name" value="Ub_conjugating_enzyme"/>
</dbReference>
<dbReference type="SUPFAM" id="SSF54495">
    <property type="entry name" value="UBC-like"/>
    <property type="match status" value="1"/>
</dbReference>
<gene>
    <name evidence="8" type="ORF">QBC37DRAFT_482873</name>
</gene>
<reference evidence="8" key="1">
    <citation type="journal article" date="2023" name="Mol. Phylogenet. Evol.">
        <title>Genome-scale phylogeny and comparative genomics of the fungal order Sordariales.</title>
        <authorList>
            <person name="Hensen N."/>
            <person name="Bonometti L."/>
            <person name="Westerberg I."/>
            <person name="Brannstrom I.O."/>
            <person name="Guillou S."/>
            <person name="Cros-Aarteil S."/>
            <person name="Calhoun S."/>
            <person name="Haridas S."/>
            <person name="Kuo A."/>
            <person name="Mondo S."/>
            <person name="Pangilinan J."/>
            <person name="Riley R."/>
            <person name="LaButti K."/>
            <person name="Andreopoulos B."/>
            <person name="Lipzen A."/>
            <person name="Chen C."/>
            <person name="Yan M."/>
            <person name="Daum C."/>
            <person name="Ng V."/>
            <person name="Clum A."/>
            <person name="Steindorff A."/>
            <person name="Ohm R.A."/>
            <person name="Martin F."/>
            <person name="Silar P."/>
            <person name="Natvig D.O."/>
            <person name="Lalanne C."/>
            <person name="Gautier V."/>
            <person name="Ament-Velasquez S.L."/>
            <person name="Kruys A."/>
            <person name="Hutchinson M.I."/>
            <person name="Powell A.J."/>
            <person name="Barry K."/>
            <person name="Miller A.N."/>
            <person name="Grigoriev I.V."/>
            <person name="Debuchy R."/>
            <person name="Gladieux P."/>
            <person name="Hiltunen Thoren M."/>
            <person name="Johannesson H."/>
        </authorList>
    </citation>
    <scope>NUCLEOTIDE SEQUENCE</scope>
    <source>
        <strain evidence="8">PSN293</strain>
    </source>
</reference>
<protein>
    <recommendedName>
        <fullName evidence="1">E2 ubiquitin-conjugating enzyme</fullName>
        <ecNumber evidence="1">2.3.2.23</ecNumber>
    </recommendedName>
</protein>
<evidence type="ECO:0000259" key="7">
    <source>
        <dbReference type="PROSITE" id="PS50127"/>
    </source>
</evidence>
<evidence type="ECO:0000256" key="6">
    <source>
        <dbReference type="SAM" id="MobiDB-lite"/>
    </source>
</evidence>
<evidence type="ECO:0000256" key="5">
    <source>
        <dbReference type="ARBA" id="ARBA00022840"/>
    </source>
</evidence>
<dbReference type="PANTHER" id="PTHR24067">
    <property type="entry name" value="UBIQUITIN-CONJUGATING ENZYME E2"/>
    <property type="match status" value="1"/>
</dbReference>
<comment type="caution">
    <text evidence="8">The sequence shown here is derived from an EMBL/GenBank/DDBJ whole genome shotgun (WGS) entry which is preliminary data.</text>
</comment>
<dbReference type="GO" id="GO:0005524">
    <property type="term" value="F:ATP binding"/>
    <property type="evidence" value="ECO:0007669"/>
    <property type="project" value="UniProtKB-KW"/>
</dbReference>
<dbReference type="GO" id="GO:0061631">
    <property type="term" value="F:ubiquitin conjugating enzyme activity"/>
    <property type="evidence" value="ECO:0007669"/>
    <property type="project" value="UniProtKB-EC"/>
</dbReference>
<proteinExistence type="predicted"/>
<dbReference type="Proteomes" id="UP001301769">
    <property type="component" value="Unassembled WGS sequence"/>
</dbReference>
<evidence type="ECO:0000256" key="3">
    <source>
        <dbReference type="ARBA" id="ARBA00022741"/>
    </source>
</evidence>
<keyword evidence="5" id="KW-0067">ATP-binding</keyword>
<dbReference type="EMBL" id="MU858105">
    <property type="protein sequence ID" value="KAK4213681.1"/>
    <property type="molecule type" value="Genomic_DNA"/>
</dbReference>
<dbReference type="PROSITE" id="PS50127">
    <property type="entry name" value="UBC_2"/>
    <property type="match status" value="1"/>
</dbReference>
<feature type="region of interest" description="Disordered" evidence="6">
    <location>
        <begin position="1"/>
        <end position="21"/>
    </location>
</feature>
<dbReference type="Gene3D" id="3.10.110.10">
    <property type="entry name" value="Ubiquitin Conjugating Enzyme"/>
    <property type="match status" value="1"/>
</dbReference>
<dbReference type="EC" id="2.3.2.23" evidence="1"/>
<dbReference type="InterPro" id="IPR000608">
    <property type="entry name" value="UBC"/>
</dbReference>
<sequence>MASQKRISKELADCTENPPQGMRISLPNDSDLHKWHVTLEGPSQSAYSGGTFGLFVTLPPDYPFKTPQITFSTRIYHPNVTNDATGSICLGLLKPEQWKPATRIRSVLEAIRSLLVEPNPDDPLEARIADEYKNDRKEFEKNAKTYVTRYAKGTPKFEAVPAAAAGGSDGVGDSSTGRRAN</sequence>
<dbReference type="AlphaFoldDB" id="A0AAN7B5M1"/>
<dbReference type="InterPro" id="IPR016135">
    <property type="entry name" value="UBQ-conjugating_enzyme/RWD"/>
</dbReference>
<reference evidence="8" key="2">
    <citation type="submission" date="2023-05" db="EMBL/GenBank/DDBJ databases">
        <authorList>
            <consortium name="Lawrence Berkeley National Laboratory"/>
            <person name="Steindorff A."/>
            <person name="Hensen N."/>
            <person name="Bonometti L."/>
            <person name="Westerberg I."/>
            <person name="Brannstrom I.O."/>
            <person name="Guillou S."/>
            <person name="Cros-Aarteil S."/>
            <person name="Calhoun S."/>
            <person name="Haridas S."/>
            <person name="Kuo A."/>
            <person name="Mondo S."/>
            <person name="Pangilinan J."/>
            <person name="Riley R."/>
            <person name="Labutti K."/>
            <person name="Andreopoulos B."/>
            <person name="Lipzen A."/>
            <person name="Chen C."/>
            <person name="Yanf M."/>
            <person name="Daum C."/>
            <person name="Ng V."/>
            <person name="Clum A."/>
            <person name="Ohm R."/>
            <person name="Martin F."/>
            <person name="Silar P."/>
            <person name="Natvig D."/>
            <person name="Lalanne C."/>
            <person name="Gautier V."/>
            <person name="Ament-Velasquez S.L."/>
            <person name="Kruys A."/>
            <person name="Hutchinson M.I."/>
            <person name="Powell A.J."/>
            <person name="Barry K."/>
            <person name="Miller A.N."/>
            <person name="Grigoriev I.V."/>
            <person name="Debuchy R."/>
            <person name="Gladieux P."/>
            <person name="Thoren M.H."/>
            <person name="Johannesson H."/>
        </authorList>
    </citation>
    <scope>NUCLEOTIDE SEQUENCE</scope>
    <source>
        <strain evidence="8">PSN293</strain>
    </source>
</reference>
<evidence type="ECO:0000256" key="4">
    <source>
        <dbReference type="ARBA" id="ARBA00022786"/>
    </source>
</evidence>
<dbReference type="FunFam" id="3.10.110.10:FF:000060">
    <property type="entry name" value="Ubiquitin conjugating enzyme (UbcB)"/>
    <property type="match status" value="1"/>
</dbReference>
<evidence type="ECO:0000256" key="1">
    <source>
        <dbReference type="ARBA" id="ARBA00012486"/>
    </source>
</evidence>
<keyword evidence="9" id="KW-1185">Reference proteome</keyword>
<evidence type="ECO:0000313" key="9">
    <source>
        <dbReference type="Proteomes" id="UP001301769"/>
    </source>
</evidence>
<keyword evidence="3" id="KW-0547">Nucleotide-binding</keyword>
<feature type="domain" description="UBC core" evidence="7">
    <location>
        <begin position="2"/>
        <end position="152"/>
    </location>
</feature>
<organism evidence="8 9">
    <name type="scientific">Rhypophila decipiens</name>
    <dbReference type="NCBI Taxonomy" id="261697"/>
    <lineage>
        <taxon>Eukaryota</taxon>
        <taxon>Fungi</taxon>
        <taxon>Dikarya</taxon>
        <taxon>Ascomycota</taxon>
        <taxon>Pezizomycotina</taxon>
        <taxon>Sordariomycetes</taxon>
        <taxon>Sordariomycetidae</taxon>
        <taxon>Sordariales</taxon>
        <taxon>Naviculisporaceae</taxon>
        <taxon>Rhypophila</taxon>
    </lineage>
</organism>